<evidence type="ECO:0000313" key="2">
    <source>
        <dbReference type="EMBL" id="KAK3232964.1"/>
    </source>
</evidence>
<keyword evidence="3" id="KW-1185">Reference proteome</keyword>
<evidence type="ECO:0000313" key="3">
    <source>
        <dbReference type="Proteomes" id="UP001190700"/>
    </source>
</evidence>
<comment type="caution">
    <text evidence="2">The sequence shown here is derived from an EMBL/GenBank/DDBJ whole genome shotgun (WGS) entry which is preliminary data.</text>
</comment>
<feature type="region of interest" description="Disordered" evidence="1">
    <location>
        <begin position="148"/>
        <end position="248"/>
    </location>
</feature>
<proteinExistence type="predicted"/>
<dbReference type="EMBL" id="LGRX02035834">
    <property type="protein sequence ID" value="KAK3232964.1"/>
    <property type="molecule type" value="Genomic_DNA"/>
</dbReference>
<reference evidence="2 3" key="1">
    <citation type="journal article" date="2015" name="Genome Biol. Evol.">
        <title>Comparative Genomics of a Bacterivorous Green Alga Reveals Evolutionary Causalities and Consequences of Phago-Mixotrophic Mode of Nutrition.</title>
        <authorList>
            <person name="Burns J.A."/>
            <person name="Paasch A."/>
            <person name="Narechania A."/>
            <person name="Kim E."/>
        </authorList>
    </citation>
    <scope>NUCLEOTIDE SEQUENCE [LARGE SCALE GENOMIC DNA]</scope>
    <source>
        <strain evidence="2 3">PLY_AMNH</strain>
    </source>
</reference>
<feature type="region of interest" description="Disordered" evidence="1">
    <location>
        <begin position="1"/>
        <end position="71"/>
    </location>
</feature>
<accession>A0AAE0BBM3</accession>
<evidence type="ECO:0000256" key="1">
    <source>
        <dbReference type="SAM" id="MobiDB-lite"/>
    </source>
</evidence>
<feature type="compositionally biased region" description="Low complexity" evidence="1">
    <location>
        <begin position="1"/>
        <end position="13"/>
    </location>
</feature>
<gene>
    <name evidence="2" type="ORF">CYMTET_56707</name>
</gene>
<sequence length="401" mass="43053">MAISTSSMATSSSPLQATPVLAPRPAESATSFQTPPPSSLTPATSALRSTPHSPHLKPQQNQGGVEDTGVALPSAEPLWEAAGAATPGRLRDEERLEASRWAFLNQPVPSKPPTEVCDLLEEEIPAERELESPSFIPRSLMTWAQRELERPSRMTLEEEDEEELLAPGGSGAAPRAASPPREPRGGDLAAQRDSPAGNAGAAEERALRTPGPPLARAQGAEEPAQRQSPAGVDYRKVATHSADGAEPCDIGVDAEEYALPSPEVQLKVLSQSELQSPSPPQPAPLPRALTPPKPPPSPQPTSGLHAFSQSPPPPAPKPEDAMGLAEFGEAHTARAIQAAISRIHFRTVNSSLCGWRQLCATLTAARHKMAWLLQRRDCGIRRRVLSLWAWIRQGMRIFRHQ</sequence>
<protein>
    <submittedName>
        <fullName evidence="2">Uncharacterized protein</fullName>
    </submittedName>
</protein>
<feature type="region of interest" description="Disordered" evidence="1">
    <location>
        <begin position="270"/>
        <end position="321"/>
    </location>
</feature>
<feature type="non-terminal residue" evidence="2">
    <location>
        <position position="401"/>
    </location>
</feature>
<dbReference type="Proteomes" id="UP001190700">
    <property type="component" value="Unassembled WGS sequence"/>
</dbReference>
<dbReference type="AlphaFoldDB" id="A0AAE0BBM3"/>
<organism evidence="2 3">
    <name type="scientific">Cymbomonas tetramitiformis</name>
    <dbReference type="NCBI Taxonomy" id="36881"/>
    <lineage>
        <taxon>Eukaryota</taxon>
        <taxon>Viridiplantae</taxon>
        <taxon>Chlorophyta</taxon>
        <taxon>Pyramimonadophyceae</taxon>
        <taxon>Pyramimonadales</taxon>
        <taxon>Pyramimonadaceae</taxon>
        <taxon>Cymbomonas</taxon>
    </lineage>
</organism>
<feature type="compositionally biased region" description="Polar residues" evidence="1">
    <location>
        <begin position="48"/>
        <end position="63"/>
    </location>
</feature>
<feature type="compositionally biased region" description="Pro residues" evidence="1">
    <location>
        <begin position="277"/>
        <end position="299"/>
    </location>
</feature>
<name>A0AAE0BBM3_9CHLO</name>